<dbReference type="NCBIfam" id="NF004469">
    <property type="entry name" value="PRK05800.1"/>
    <property type="match status" value="1"/>
</dbReference>
<evidence type="ECO:0000256" key="16">
    <source>
        <dbReference type="PIRSR" id="PIRSR006135-2"/>
    </source>
</evidence>
<dbReference type="EC" id="2.7.1.156" evidence="14"/>
<comment type="pathway">
    <text evidence="5 14">Cofactor biosynthesis; adenosylcobalamin biosynthesis; adenosylcobalamin from cob(II)yrinate a,c-diamide: step 6/7.</text>
</comment>
<evidence type="ECO:0000256" key="5">
    <source>
        <dbReference type="ARBA" id="ARBA00004692"/>
    </source>
</evidence>
<organism evidence="17 18">
    <name type="scientific">Lutimaribacter saemankumensis</name>
    <dbReference type="NCBI Taxonomy" id="490829"/>
    <lineage>
        <taxon>Bacteria</taxon>
        <taxon>Pseudomonadati</taxon>
        <taxon>Pseudomonadota</taxon>
        <taxon>Alphaproteobacteria</taxon>
        <taxon>Rhodobacterales</taxon>
        <taxon>Roseobacteraceae</taxon>
        <taxon>Lutimaribacter</taxon>
    </lineage>
</organism>
<evidence type="ECO:0000256" key="4">
    <source>
        <dbReference type="ARBA" id="ARBA00003889"/>
    </source>
</evidence>
<evidence type="ECO:0000256" key="3">
    <source>
        <dbReference type="ARBA" id="ARBA00001522"/>
    </source>
</evidence>
<feature type="binding site" evidence="16">
    <location>
        <begin position="80"/>
        <end position="83"/>
    </location>
    <ligand>
        <name>GTP</name>
        <dbReference type="ChEBI" id="CHEBI:37565"/>
    </ligand>
</feature>
<keyword evidence="8 14" id="KW-0169">Cobalamin biosynthesis</keyword>
<evidence type="ECO:0000256" key="7">
    <source>
        <dbReference type="ARBA" id="ARBA00007490"/>
    </source>
</evidence>
<dbReference type="GO" id="GO:0043752">
    <property type="term" value="F:adenosylcobinamide kinase activity"/>
    <property type="evidence" value="ECO:0007669"/>
    <property type="project" value="UniProtKB-EC"/>
</dbReference>
<evidence type="ECO:0000256" key="11">
    <source>
        <dbReference type="ARBA" id="ARBA00022777"/>
    </source>
</evidence>
<dbReference type="GO" id="GO:0009236">
    <property type="term" value="P:cobalamin biosynthetic process"/>
    <property type="evidence" value="ECO:0007669"/>
    <property type="project" value="UniProtKB-UniRule"/>
</dbReference>
<evidence type="ECO:0000313" key="17">
    <source>
        <dbReference type="EMBL" id="SDI29109.1"/>
    </source>
</evidence>
<dbReference type="EMBL" id="FNEB01000002">
    <property type="protein sequence ID" value="SDI29109.1"/>
    <property type="molecule type" value="Genomic_DNA"/>
</dbReference>
<dbReference type="PIRSF" id="PIRSF006135">
    <property type="entry name" value="CobU"/>
    <property type="match status" value="1"/>
</dbReference>
<dbReference type="AlphaFoldDB" id="A0A1G8JCW8"/>
<dbReference type="Proteomes" id="UP000199340">
    <property type="component" value="Unassembled WGS sequence"/>
</dbReference>
<comment type="function">
    <text evidence="4 14">Catalyzes ATP-dependent phosphorylation of adenosylcobinamide and addition of GMP to adenosylcobinamide phosphate.</text>
</comment>
<evidence type="ECO:0000256" key="1">
    <source>
        <dbReference type="ARBA" id="ARBA00000312"/>
    </source>
</evidence>
<feature type="binding site" evidence="16">
    <location>
        <begin position="38"/>
        <end position="45"/>
    </location>
    <ligand>
        <name>GTP</name>
        <dbReference type="ChEBI" id="CHEBI:37565"/>
    </ligand>
</feature>
<comment type="similarity">
    <text evidence="7 14">Belongs to the CobU/CobP family.</text>
</comment>
<evidence type="ECO:0000256" key="10">
    <source>
        <dbReference type="ARBA" id="ARBA00022741"/>
    </source>
</evidence>
<name>A0A1G8JCW8_9RHOB</name>
<dbReference type="InterPro" id="IPR027417">
    <property type="entry name" value="P-loop_NTPase"/>
</dbReference>
<dbReference type="Pfam" id="PF02283">
    <property type="entry name" value="CobU"/>
    <property type="match status" value="1"/>
</dbReference>
<reference evidence="17 18" key="1">
    <citation type="submission" date="2016-10" db="EMBL/GenBank/DDBJ databases">
        <authorList>
            <person name="de Groot N.N."/>
        </authorList>
    </citation>
    <scope>NUCLEOTIDE SEQUENCE [LARGE SCALE GENOMIC DNA]</scope>
    <source>
        <strain evidence="17 18">DSM 28010</strain>
    </source>
</reference>
<proteinExistence type="inferred from homology"/>
<dbReference type="GO" id="GO:0005524">
    <property type="term" value="F:ATP binding"/>
    <property type="evidence" value="ECO:0007669"/>
    <property type="project" value="UniProtKB-UniRule"/>
</dbReference>
<keyword evidence="18" id="KW-1185">Reference proteome</keyword>
<dbReference type="GO" id="GO:0008820">
    <property type="term" value="F:cobinamide phosphate guanylyltransferase activity"/>
    <property type="evidence" value="ECO:0007669"/>
    <property type="project" value="UniProtKB-UniRule"/>
</dbReference>
<evidence type="ECO:0000313" key="18">
    <source>
        <dbReference type="Proteomes" id="UP000199340"/>
    </source>
</evidence>
<comment type="catalytic activity">
    <reaction evidence="2 14">
        <text>adenosylcob(III)inamide phosphate + GTP + H(+) = adenosylcob(III)inamide-GDP + diphosphate</text>
        <dbReference type="Rhea" id="RHEA:22712"/>
        <dbReference type="ChEBI" id="CHEBI:15378"/>
        <dbReference type="ChEBI" id="CHEBI:33019"/>
        <dbReference type="ChEBI" id="CHEBI:37565"/>
        <dbReference type="ChEBI" id="CHEBI:58502"/>
        <dbReference type="ChEBI" id="CHEBI:60487"/>
        <dbReference type="EC" id="2.7.7.62"/>
    </reaction>
</comment>
<evidence type="ECO:0000256" key="2">
    <source>
        <dbReference type="ARBA" id="ARBA00000711"/>
    </source>
</evidence>
<dbReference type="STRING" id="490829.SAMN05421850_102100"/>
<feature type="binding site" evidence="16">
    <location>
        <position position="111"/>
    </location>
    <ligand>
        <name>GTP</name>
        <dbReference type="ChEBI" id="CHEBI:37565"/>
    </ligand>
</feature>
<keyword evidence="11 14" id="KW-0418">Kinase</keyword>
<feature type="binding site" evidence="16">
    <location>
        <position position="91"/>
    </location>
    <ligand>
        <name>GTP</name>
        <dbReference type="ChEBI" id="CHEBI:37565"/>
    </ligand>
</feature>
<keyword evidence="12 14" id="KW-0067">ATP-binding</keyword>
<evidence type="ECO:0000256" key="6">
    <source>
        <dbReference type="ARBA" id="ARBA00005159"/>
    </source>
</evidence>
<keyword evidence="10 14" id="KW-0547">Nucleotide-binding</keyword>
<feature type="active site" description="GMP-histidine intermediate" evidence="15">
    <location>
        <position position="79"/>
    </location>
</feature>
<evidence type="ECO:0000256" key="13">
    <source>
        <dbReference type="ARBA" id="ARBA00023134"/>
    </source>
</evidence>
<dbReference type="SUPFAM" id="SSF52540">
    <property type="entry name" value="P-loop containing nucleoside triphosphate hydrolases"/>
    <property type="match status" value="1"/>
</dbReference>
<feature type="binding site" evidence="16">
    <location>
        <begin position="63"/>
        <end position="65"/>
    </location>
    <ligand>
        <name>GTP</name>
        <dbReference type="ChEBI" id="CHEBI:37565"/>
    </ligand>
</feature>
<dbReference type="InterPro" id="IPR003203">
    <property type="entry name" value="CobU/CobP"/>
</dbReference>
<dbReference type="EC" id="2.7.7.62" evidence="14"/>
<gene>
    <name evidence="17" type="ORF">SAMN05421850_102100</name>
</gene>
<sequence length="200" mass="21071">MAPFLPFFDFWSVLRGIPLTGSKKDTSAMLPSLTLVLGGAASGKSSYAEELAERASRTRLYLATAHAGDDEMAAKIAAHRARRGDGWDTVEAPLDPAPALAAAKSGVVLFDCATMWLSNHLMADHDIEMETGNLLAALSACPAPVIVVSNELGLSIVPENALARRFRQAQGELNQCLARQAGLVVFVAAGLPMAMKGALP</sequence>
<accession>A0A1G8JCW8</accession>
<evidence type="ECO:0000256" key="15">
    <source>
        <dbReference type="PIRSR" id="PIRSR006135-1"/>
    </source>
</evidence>
<dbReference type="PANTHER" id="PTHR34848:SF1">
    <property type="entry name" value="BIFUNCTIONAL ADENOSYLCOBALAMIN BIOSYNTHESIS PROTEIN COBU"/>
    <property type="match status" value="1"/>
</dbReference>
<dbReference type="PANTHER" id="PTHR34848">
    <property type="match status" value="1"/>
</dbReference>
<evidence type="ECO:0000256" key="14">
    <source>
        <dbReference type="PIRNR" id="PIRNR006135"/>
    </source>
</evidence>
<keyword evidence="9 14" id="KW-0808">Transferase</keyword>
<dbReference type="CDD" id="cd00544">
    <property type="entry name" value="CobU"/>
    <property type="match status" value="1"/>
</dbReference>
<comment type="pathway">
    <text evidence="6 14">Cofactor biosynthesis; adenosylcobalamin biosynthesis; adenosylcobalamin from cob(II)yrinate a,c-diamide: step 5/7.</text>
</comment>
<dbReference type="Gene3D" id="3.40.50.300">
    <property type="entry name" value="P-loop containing nucleotide triphosphate hydrolases"/>
    <property type="match status" value="1"/>
</dbReference>
<evidence type="ECO:0000256" key="9">
    <source>
        <dbReference type="ARBA" id="ARBA00022679"/>
    </source>
</evidence>
<dbReference type="UniPathway" id="UPA00148">
    <property type="reaction ID" value="UER00236"/>
</dbReference>
<evidence type="ECO:0000256" key="8">
    <source>
        <dbReference type="ARBA" id="ARBA00022573"/>
    </source>
</evidence>
<keyword evidence="17" id="KW-0548">Nucleotidyltransferase</keyword>
<comment type="catalytic activity">
    <reaction evidence="1 14">
        <text>adenosylcob(III)inamide + ATP = adenosylcob(III)inamide phosphate + ADP + H(+)</text>
        <dbReference type="Rhea" id="RHEA:15769"/>
        <dbReference type="ChEBI" id="CHEBI:2480"/>
        <dbReference type="ChEBI" id="CHEBI:15378"/>
        <dbReference type="ChEBI" id="CHEBI:30616"/>
        <dbReference type="ChEBI" id="CHEBI:58502"/>
        <dbReference type="ChEBI" id="CHEBI:456216"/>
        <dbReference type="EC" id="2.7.1.156"/>
    </reaction>
</comment>
<evidence type="ECO:0000256" key="12">
    <source>
        <dbReference type="ARBA" id="ARBA00022840"/>
    </source>
</evidence>
<protein>
    <recommendedName>
        <fullName evidence="14">Bifunctional adenosylcobalamin biosynthesis protein</fullName>
        <ecNumber evidence="14">2.7.1.156</ecNumber>
        <ecNumber evidence="14">2.7.7.62</ecNumber>
    </recommendedName>
</protein>
<comment type="catalytic activity">
    <reaction evidence="3">
        <text>adenosylcob(III)inamide + GTP = adenosylcob(III)inamide phosphate + GDP + H(+)</text>
        <dbReference type="Rhea" id="RHEA:15765"/>
        <dbReference type="ChEBI" id="CHEBI:2480"/>
        <dbReference type="ChEBI" id="CHEBI:15378"/>
        <dbReference type="ChEBI" id="CHEBI:37565"/>
        <dbReference type="ChEBI" id="CHEBI:58189"/>
        <dbReference type="ChEBI" id="CHEBI:58502"/>
        <dbReference type="EC" id="2.7.1.156"/>
    </reaction>
</comment>
<keyword evidence="13 14" id="KW-0342">GTP-binding</keyword>
<dbReference type="GO" id="GO:0005525">
    <property type="term" value="F:GTP binding"/>
    <property type="evidence" value="ECO:0007669"/>
    <property type="project" value="UniProtKB-UniRule"/>
</dbReference>